<dbReference type="CDD" id="cd03443">
    <property type="entry name" value="PaaI_thioesterase"/>
    <property type="match status" value="1"/>
</dbReference>
<dbReference type="InterPro" id="IPR003736">
    <property type="entry name" value="PAAI_dom"/>
</dbReference>
<keyword evidence="8" id="KW-0007">Acetylation</keyword>
<evidence type="ECO:0000256" key="15">
    <source>
        <dbReference type="ARBA" id="ARBA00064709"/>
    </source>
</evidence>
<evidence type="ECO:0000256" key="1">
    <source>
        <dbReference type="ARBA" id="ARBA00004123"/>
    </source>
</evidence>
<evidence type="ECO:0000256" key="13">
    <source>
        <dbReference type="ARBA" id="ARBA00052976"/>
    </source>
</evidence>
<dbReference type="InterPro" id="IPR006683">
    <property type="entry name" value="Thioestr_dom"/>
</dbReference>
<dbReference type="GO" id="GO:0006629">
    <property type="term" value="P:lipid metabolic process"/>
    <property type="evidence" value="ECO:0007669"/>
    <property type="project" value="UniProtKB-KW"/>
</dbReference>
<dbReference type="Pfam" id="PF03061">
    <property type="entry name" value="4HBT"/>
    <property type="match status" value="1"/>
</dbReference>
<dbReference type="GO" id="GO:0005739">
    <property type="term" value="C:mitochondrion"/>
    <property type="evidence" value="ECO:0007669"/>
    <property type="project" value="UniProtKB-SubCell"/>
</dbReference>
<keyword evidence="21" id="KW-1185">Reference proteome</keyword>
<evidence type="ECO:0000313" key="20">
    <source>
        <dbReference type="EMBL" id="CAG9332134.1"/>
    </source>
</evidence>
<evidence type="ECO:0000256" key="18">
    <source>
        <dbReference type="ARBA" id="ARBA00083956"/>
    </source>
</evidence>
<organism evidence="20 21">
    <name type="scientific">Blepharisma stoltei</name>
    <dbReference type="NCBI Taxonomy" id="1481888"/>
    <lineage>
        <taxon>Eukaryota</taxon>
        <taxon>Sar</taxon>
        <taxon>Alveolata</taxon>
        <taxon>Ciliophora</taxon>
        <taxon>Postciliodesmatophora</taxon>
        <taxon>Heterotrichea</taxon>
        <taxon>Heterotrichida</taxon>
        <taxon>Blepharismidae</taxon>
        <taxon>Blepharisma</taxon>
    </lineage>
</organism>
<dbReference type="InterPro" id="IPR039298">
    <property type="entry name" value="ACOT13"/>
</dbReference>
<dbReference type="GO" id="GO:0005819">
    <property type="term" value="C:spindle"/>
    <property type="evidence" value="ECO:0007669"/>
    <property type="project" value="UniProtKB-SubCell"/>
</dbReference>
<evidence type="ECO:0000256" key="3">
    <source>
        <dbReference type="ARBA" id="ARBA00004186"/>
    </source>
</evidence>
<evidence type="ECO:0000256" key="10">
    <source>
        <dbReference type="ARBA" id="ARBA00023128"/>
    </source>
</evidence>
<keyword evidence="10" id="KW-0496">Mitochondrion</keyword>
<dbReference type="SUPFAM" id="SSF54637">
    <property type="entry name" value="Thioesterase/thiol ester dehydrase-isomerase"/>
    <property type="match status" value="1"/>
</dbReference>
<dbReference type="InterPro" id="IPR029069">
    <property type="entry name" value="HotDog_dom_sf"/>
</dbReference>
<evidence type="ECO:0000259" key="19">
    <source>
        <dbReference type="Pfam" id="PF03061"/>
    </source>
</evidence>
<name>A0AAU9JXX7_9CILI</name>
<evidence type="ECO:0000256" key="7">
    <source>
        <dbReference type="ARBA" id="ARBA00022801"/>
    </source>
</evidence>
<evidence type="ECO:0000256" key="6">
    <source>
        <dbReference type="ARBA" id="ARBA00022490"/>
    </source>
</evidence>
<dbReference type="FunFam" id="3.10.129.10:FF:000021">
    <property type="entry name" value="Acyl-coenzyme A thioesterase 13"/>
    <property type="match status" value="1"/>
</dbReference>
<comment type="catalytic activity">
    <reaction evidence="13">
        <text>a fatty acyl-CoA + H2O = a fatty acid + CoA + H(+)</text>
        <dbReference type="Rhea" id="RHEA:16781"/>
        <dbReference type="ChEBI" id="CHEBI:15377"/>
        <dbReference type="ChEBI" id="CHEBI:15378"/>
        <dbReference type="ChEBI" id="CHEBI:28868"/>
        <dbReference type="ChEBI" id="CHEBI:57287"/>
        <dbReference type="ChEBI" id="CHEBI:77636"/>
    </reaction>
    <physiologicalReaction direction="left-to-right" evidence="13">
        <dbReference type="Rhea" id="RHEA:16782"/>
    </physiologicalReaction>
</comment>
<evidence type="ECO:0000256" key="17">
    <source>
        <dbReference type="ARBA" id="ARBA00081533"/>
    </source>
</evidence>
<protein>
    <recommendedName>
        <fullName evidence="16">Acyl-coenzyme A thioesterase 13</fullName>
    </recommendedName>
    <alternativeName>
        <fullName evidence="17">Hotdog-fold thioesterase superfamily member 2</fullName>
    </alternativeName>
    <alternativeName>
        <fullName evidence="18">Thioesterase superfamily member 2</fullName>
    </alternativeName>
</protein>
<dbReference type="Proteomes" id="UP001162131">
    <property type="component" value="Unassembled WGS sequence"/>
</dbReference>
<dbReference type="GO" id="GO:0005634">
    <property type="term" value="C:nucleus"/>
    <property type="evidence" value="ECO:0007669"/>
    <property type="project" value="UniProtKB-SubCell"/>
</dbReference>
<comment type="similarity">
    <text evidence="5">Belongs to the thioesterase PaaI family.</text>
</comment>
<dbReference type="NCBIfam" id="TIGR00369">
    <property type="entry name" value="unchar_dom_1"/>
    <property type="match status" value="1"/>
</dbReference>
<comment type="caution">
    <text evidence="20">The sequence shown here is derived from an EMBL/GenBank/DDBJ whole genome shotgun (WGS) entry which is preliminary data.</text>
</comment>
<keyword evidence="6" id="KW-0963">Cytoplasm</keyword>
<comment type="function">
    <text evidence="14">Catalyzes the hydrolysis of acyl-CoAs into free fatty acids and coenzyme A (CoASH), regulating their respective intracellular levels. Has acyl-CoA thioesterase activity towards medium (C12) and long-chain (C18) fatty acyl-CoA substrates. Can also hydrolyze 3-hydroxyphenylacetyl-CoA and 3,4-dihydroxyphenylacetyl-CoA (in vitro). May play a role in controlling adaptive thermogenesis.</text>
</comment>
<dbReference type="Gene3D" id="3.10.129.10">
    <property type="entry name" value="Hotdog Thioesterase"/>
    <property type="match status" value="1"/>
</dbReference>
<keyword evidence="9" id="KW-0443">Lipid metabolism</keyword>
<dbReference type="EMBL" id="CAJZBQ010000054">
    <property type="protein sequence ID" value="CAG9332134.1"/>
    <property type="molecule type" value="Genomic_DNA"/>
</dbReference>
<dbReference type="PANTHER" id="PTHR21660:SF1">
    <property type="entry name" value="ACYL-COENZYME A THIOESTERASE 13"/>
    <property type="match status" value="1"/>
</dbReference>
<dbReference type="GO" id="GO:0047617">
    <property type="term" value="F:fatty acyl-CoA hydrolase activity"/>
    <property type="evidence" value="ECO:0007669"/>
    <property type="project" value="InterPro"/>
</dbReference>
<keyword evidence="11" id="KW-0206">Cytoskeleton</keyword>
<evidence type="ECO:0000256" key="11">
    <source>
        <dbReference type="ARBA" id="ARBA00023212"/>
    </source>
</evidence>
<evidence type="ECO:0000256" key="8">
    <source>
        <dbReference type="ARBA" id="ARBA00022990"/>
    </source>
</evidence>
<dbReference type="PANTHER" id="PTHR21660">
    <property type="entry name" value="THIOESTERASE SUPERFAMILY MEMBER-RELATED"/>
    <property type="match status" value="1"/>
</dbReference>
<accession>A0AAU9JXX7</accession>
<evidence type="ECO:0000256" key="5">
    <source>
        <dbReference type="ARBA" id="ARBA00008324"/>
    </source>
</evidence>
<dbReference type="AlphaFoldDB" id="A0AAU9JXX7"/>
<sequence>MALAKVQKLATFLQSKTTPPMFFDKLMIQHARIESAEKGPESTKLVVKLPVLQEFSNTFGPMHGGAIATAIDQFTTWAIFAADRDGRRTVSVDLSVTYISAALVGEELTIIAECNKVGKTLAFTSAEIWIRQRLVAMGKHTKYLFEDKIGVEE</sequence>
<evidence type="ECO:0000256" key="2">
    <source>
        <dbReference type="ARBA" id="ARBA00004173"/>
    </source>
</evidence>
<evidence type="ECO:0000256" key="16">
    <source>
        <dbReference type="ARBA" id="ARBA00067273"/>
    </source>
</evidence>
<feature type="domain" description="Thioesterase" evidence="19">
    <location>
        <begin position="60"/>
        <end position="134"/>
    </location>
</feature>
<evidence type="ECO:0000256" key="4">
    <source>
        <dbReference type="ARBA" id="ARBA00004514"/>
    </source>
</evidence>
<keyword evidence="12" id="KW-0539">Nucleus</keyword>
<comment type="subcellular location">
    <subcellularLocation>
        <location evidence="3">Cytoplasm</location>
        <location evidence="3">Cytoskeleton</location>
        <location evidence="3">Spindle</location>
    </subcellularLocation>
    <subcellularLocation>
        <location evidence="4">Cytoplasm</location>
        <location evidence="4">Cytosol</location>
    </subcellularLocation>
    <subcellularLocation>
        <location evidence="2">Mitochondrion</location>
    </subcellularLocation>
    <subcellularLocation>
        <location evidence="1">Nucleus</location>
    </subcellularLocation>
</comment>
<evidence type="ECO:0000256" key="12">
    <source>
        <dbReference type="ARBA" id="ARBA00023242"/>
    </source>
</evidence>
<proteinExistence type="inferred from homology"/>
<evidence type="ECO:0000256" key="14">
    <source>
        <dbReference type="ARBA" id="ARBA00058205"/>
    </source>
</evidence>
<comment type="subunit">
    <text evidence="15">Homotetramer. Interacts with PCTP.</text>
</comment>
<evidence type="ECO:0000256" key="9">
    <source>
        <dbReference type="ARBA" id="ARBA00023098"/>
    </source>
</evidence>
<dbReference type="GO" id="GO:0005829">
    <property type="term" value="C:cytosol"/>
    <property type="evidence" value="ECO:0007669"/>
    <property type="project" value="UniProtKB-SubCell"/>
</dbReference>
<gene>
    <name evidence="20" type="ORF">BSTOLATCC_MIC55588</name>
</gene>
<keyword evidence="7" id="KW-0378">Hydrolase</keyword>
<reference evidence="20" key="1">
    <citation type="submission" date="2021-09" db="EMBL/GenBank/DDBJ databases">
        <authorList>
            <consortium name="AG Swart"/>
            <person name="Singh M."/>
            <person name="Singh A."/>
            <person name="Seah K."/>
            <person name="Emmerich C."/>
        </authorList>
    </citation>
    <scope>NUCLEOTIDE SEQUENCE</scope>
    <source>
        <strain evidence="20">ATCC30299</strain>
    </source>
</reference>
<evidence type="ECO:0000313" key="21">
    <source>
        <dbReference type="Proteomes" id="UP001162131"/>
    </source>
</evidence>